<evidence type="ECO:0000256" key="1">
    <source>
        <dbReference type="SAM" id="MobiDB-lite"/>
    </source>
</evidence>
<dbReference type="EMBL" id="JAWDGP010002824">
    <property type="protein sequence ID" value="KAK3779486.1"/>
    <property type="molecule type" value="Genomic_DNA"/>
</dbReference>
<name>A0AAE1A2V9_9GAST</name>
<proteinExistence type="predicted"/>
<feature type="compositionally biased region" description="Polar residues" evidence="1">
    <location>
        <begin position="178"/>
        <end position="189"/>
    </location>
</feature>
<keyword evidence="3" id="KW-1185">Reference proteome</keyword>
<feature type="region of interest" description="Disordered" evidence="1">
    <location>
        <begin position="1"/>
        <end position="40"/>
    </location>
</feature>
<accession>A0AAE1A2V9</accession>
<evidence type="ECO:0000313" key="2">
    <source>
        <dbReference type="EMBL" id="KAK3779486.1"/>
    </source>
</evidence>
<feature type="compositionally biased region" description="Polar residues" evidence="1">
    <location>
        <begin position="222"/>
        <end position="236"/>
    </location>
</feature>
<feature type="region of interest" description="Disordered" evidence="1">
    <location>
        <begin position="169"/>
        <end position="189"/>
    </location>
</feature>
<reference evidence="2" key="1">
    <citation type="journal article" date="2023" name="G3 (Bethesda)">
        <title>A reference genome for the long-term kleptoplast-retaining sea slug Elysia crispata morphotype clarki.</title>
        <authorList>
            <person name="Eastman K.E."/>
            <person name="Pendleton A.L."/>
            <person name="Shaikh M.A."/>
            <person name="Suttiyut T."/>
            <person name="Ogas R."/>
            <person name="Tomko P."/>
            <person name="Gavelis G."/>
            <person name="Widhalm J.R."/>
            <person name="Wisecaver J.H."/>
        </authorList>
    </citation>
    <scope>NUCLEOTIDE SEQUENCE</scope>
    <source>
        <strain evidence="2">ECLA1</strain>
    </source>
</reference>
<dbReference type="AlphaFoldDB" id="A0AAE1A2V9"/>
<comment type="caution">
    <text evidence="2">The sequence shown here is derived from an EMBL/GenBank/DDBJ whole genome shotgun (WGS) entry which is preliminary data.</text>
</comment>
<protein>
    <submittedName>
        <fullName evidence="2">Uncharacterized protein</fullName>
    </submittedName>
</protein>
<sequence length="284" mass="31545">MSRVGRQADSQRGGEVYQPSDLADQPSLGRASTTRDDCSSSRLRFISPDSIICVRAKTVSRSEWRSPGRDMAQSYDQDSTVTTTTKSNIFVANSFREYRASVRPQLRQFDGNHPAIGEFMNSKPFNPTAVAADPASGLASTRGPHDQKLILVSRHCSRTSHTLFKNQPHTVQEPATHCSRTSHTQVKNQPHTVQEPATHCSRTSHALFKNQPHTGQEPATHCSRTSHTQVKNQPHTVQEPATHCSRTSHTLFKNQPHTGQEPATRTAPIYTDRVLSSVFLKISE</sequence>
<feature type="region of interest" description="Disordered" evidence="1">
    <location>
        <begin position="210"/>
        <end position="245"/>
    </location>
</feature>
<organism evidence="2 3">
    <name type="scientific">Elysia crispata</name>
    <name type="common">lettuce slug</name>
    <dbReference type="NCBI Taxonomy" id="231223"/>
    <lineage>
        <taxon>Eukaryota</taxon>
        <taxon>Metazoa</taxon>
        <taxon>Spiralia</taxon>
        <taxon>Lophotrochozoa</taxon>
        <taxon>Mollusca</taxon>
        <taxon>Gastropoda</taxon>
        <taxon>Heterobranchia</taxon>
        <taxon>Euthyneura</taxon>
        <taxon>Panpulmonata</taxon>
        <taxon>Sacoglossa</taxon>
        <taxon>Placobranchoidea</taxon>
        <taxon>Plakobranchidae</taxon>
        <taxon>Elysia</taxon>
    </lineage>
</organism>
<gene>
    <name evidence="2" type="ORF">RRG08_045232</name>
</gene>
<evidence type="ECO:0000313" key="3">
    <source>
        <dbReference type="Proteomes" id="UP001283361"/>
    </source>
</evidence>
<dbReference type="Proteomes" id="UP001283361">
    <property type="component" value="Unassembled WGS sequence"/>
</dbReference>